<dbReference type="InterPro" id="IPR056332">
    <property type="entry name" value="Beta-prop_BBS7"/>
</dbReference>
<reference evidence="5 6" key="1">
    <citation type="journal article" date="2011" name="Science">
        <title>The ecoresponsive genome of Daphnia pulex.</title>
        <authorList>
            <person name="Colbourne J.K."/>
            <person name="Pfrender M.E."/>
            <person name="Gilbert D."/>
            <person name="Thomas W.K."/>
            <person name="Tucker A."/>
            <person name="Oakley T.H."/>
            <person name="Tokishita S."/>
            <person name="Aerts A."/>
            <person name="Arnold G.J."/>
            <person name="Basu M.K."/>
            <person name="Bauer D.J."/>
            <person name="Caceres C.E."/>
            <person name="Carmel L."/>
            <person name="Casola C."/>
            <person name="Choi J.H."/>
            <person name="Detter J.C."/>
            <person name="Dong Q."/>
            <person name="Dusheyko S."/>
            <person name="Eads B.D."/>
            <person name="Frohlich T."/>
            <person name="Geiler-Samerotte K.A."/>
            <person name="Gerlach D."/>
            <person name="Hatcher P."/>
            <person name="Jogdeo S."/>
            <person name="Krijgsveld J."/>
            <person name="Kriventseva E.V."/>
            <person name="Kultz D."/>
            <person name="Laforsch C."/>
            <person name="Lindquist E."/>
            <person name="Lopez J."/>
            <person name="Manak J.R."/>
            <person name="Muller J."/>
            <person name="Pangilinan J."/>
            <person name="Patwardhan R.P."/>
            <person name="Pitluck S."/>
            <person name="Pritham E.J."/>
            <person name="Rechtsteiner A."/>
            <person name="Rho M."/>
            <person name="Rogozin I.B."/>
            <person name="Sakarya O."/>
            <person name="Salamov A."/>
            <person name="Schaack S."/>
            <person name="Shapiro H."/>
            <person name="Shiga Y."/>
            <person name="Skalitzky C."/>
            <person name="Smith Z."/>
            <person name="Souvorov A."/>
            <person name="Sung W."/>
            <person name="Tang Z."/>
            <person name="Tsuchiya D."/>
            <person name="Tu H."/>
            <person name="Vos H."/>
            <person name="Wang M."/>
            <person name="Wolf Y.I."/>
            <person name="Yamagata H."/>
            <person name="Yamada T."/>
            <person name="Ye Y."/>
            <person name="Shaw J.R."/>
            <person name="Andrews J."/>
            <person name="Crease T.J."/>
            <person name="Tang H."/>
            <person name="Lucas S.M."/>
            <person name="Robertson H.M."/>
            <person name="Bork P."/>
            <person name="Koonin E.V."/>
            <person name="Zdobnov E.M."/>
            <person name="Grigoriev I.V."/>
            <person name="Lynch M."/>
            <person name="Boore J.L."/>
        </authorList>
    </citation>
    <scope>NUCLEOTIDE SEQUENCE [LARGE SCALE GENOMIC DNA]</scope>
</reference>
<protein>
    <submittedName>
        <fullName evidence="5">Uncharacterized protein</fullName>
    </submittedName>
</protein>
<evidence type="ECO:0000313" key="5">
    <source>
        <dbReference type="EMBL" id="EFX79859.1"/>
    </source>
</evidence>
<dbReference type="GO" id="GO:0043005">
    <property type="term" value="C:neuron projection"/>
    <property type="evidence" value="ECO:0000318"/>
    <property type="project" value="GO_Central"/>
</dbReference>
<dbReference type="InterPro" id="IPR011047">
    <property type="entry name" value="Quinoprotein_ADH-like_sf"/>
</dbReference>
<organism evidence="5 6">
    <name type="scientific">Daphnia pulex</name>
    <name type="common">Water flea</name>
    <dbReference type="NCBI Taxonomy" id="6669"/>
    <lineage>
        <taxon>Eukaryota</taxon>
        <taxon>Metazoa</taxon>
        <taxon>Ecdysozoa</taxon>
        <taxon>Arthropoda</taxon>
        <taxon>Crustacea</taxon>
        <taxon>Branchiopoda</taxon>
        <taxon>Diplostraca</taxon>
        <taxon>Cladocera</taxon>
        <taxon>Anomopoda</taxon>
        <taxon>Daphniidae</taxon>
        <taxon>Daphnia</taxon>
    </lineage>
</organism>
<keyword evidence="6" id="KW-1185">Reference proteome</keyword>
<dbReference type="GO" id="GO:0036064">
    <property type="term" value="C:ciliary basal body"/>
    <property type="evidence" value="ECO:0000318"/>
    <property type="project" value="GO_Central"/>
</dbReference>
<dbReference type="GO" id="GO:0016020">
    <property type="term" value="C:membrane"/>
    <property type="evidence" value="ECO:0000318"/>
    <property type="project" value="GO_Central"/>
</dbReference>
<dbReference type="PANTHER" id="PTHR16074:SF4">
    <property type="entry name" value="BARDET-BIEDL SYNDROME 7 PROTEIN"/>
    <property type="match status" value="1"/>
</dbReference>
<dbReference type="PANTHER" id="PTHR16074">
    <property type="entry name" value="BARDET-BIEDL SYNDROME 7 PROTEIN"/>
    <property type="match status" value="1"/>
</dbReference>
<dbReference type="Pfam" id="PF23361">
    <property type="entry name" value="BBS7_pf"/>
    <property type="match status" value="1"/>
</dbReference>
<evidence type="ECO:0000259" key="4">
    <source>
        <dbReference type="Pfam" id="PF23743"/>
    </source>
</evidence>
<feature type="region of interest" description="Disordered" evidence="1">
    <location>
        <begin position="337"/>
        <end position="358"/>
    </location>
</feature>
<dbReference type="EMBL" id="GL732550">
    <property type="protein sequence ID" value="EFX79859.1"/>
    <property type="molecule type" value="Genomic_DNA"/>
</dbReference>
<dbReference type="GO" id="GO:0060271">
    <property type="term" value="P:cilium assembly"/>
    <property type="evidence" value="ECO:0000318"/>
    <property type="project" value="GO_Central"/>
</dbReference>
<feature type="domain" description="BBS7 GAE" evidence="2">
    <location>
        <begin position="399"/>
        <end position="499"/>
    </location>
</feature>
<dbReference type="HOGENOM" id="CLU_018704_1_0_1"/>
<sequence>MQPSAKLKLQRVDYVQVASLKCSNSIQLLSAKGVKHQQKVVVGDQRGILQLISIKKGEPFVDFKVELKSPVNCVTVHVNSNEPTKEMIITATQQTVQGFSAKGKLIFKMDTNLVEPIQHLWMASKEELVVSNSYVYNHYQDGKEANYFLSTDRINAVAVLPLNKVPSLTPLLGCQDGNIYSLRDSSVRHRLPIDAGIPTAIQLFQNDGGTSGEWVIYGTSLGQIGLVRWSRAGPAVRWVIQLPSQTTVTSLDFYDVSDSDDGGQLIIGREDGVVEVYQVPPEDDAVHSPTLIFSQNCNDSIAAVRGGIIGADGFPEILVATQRGWIFGLTSCESTTRRKQPDEVTAARASNAHGSERRKQLQYLKSEVEFLEKQFTEAKNNKSPALLPASLEKTETTSAQVNQNAYYISVESQVSINFILVQCDTNVQLMDVERNLAILSVVDHEKNGPSRLTATFRCQPTQSTRLEMKLICAERNTSDQVRLYVSPSIQEPRLAFLKSFRLGCLCNHVRCHPPESFQWSASTPPSSLTLRGGFSQADAHNWIVSCLPNVPEKVPADEEIHFYFRNDQWQSKLDVQYRRGEIVFLSDNVVALSLCRDFISREATTKSIQLAMNAEVTWEATEILLHHVHPQLLDLIHRRQRTALALALQEAATDQLALDATGDADWMTAELRDIVLAAKENQPSNHQHTTVEQYQNFLLDLFASHREFLGELEVRSSHKFSLLANMLADTDVRTEAFVEQFRSDDLSTVV</sequence>
<dbReference type="GO" id="GO:0008104">
    <property type="term" value="P:intracellular protein localization"/>
    <property type="evidence" value="ECO:0000318"/>
    <property type="project" value="GO_Central"/>
</dbReference>
<proteinExistence type="predicted"/>
<dbReference type="PhylomeDB" id="E9GL43"/>
<dbReference type="KEGG" id="dpx:DAPPUDRAFT_197260"/>
<dbReference type="OMA" id="KGEGCFK"/>
<dbReference type="Pfam" id="PF23743">
    <property type="entry name" value="Beta-prop_BBS7"/>
    <property type="match status" value="1"/>
</dbReference>
<dbReference type="STRING" id="6669.E9GL43"/>
<dbReference type="OrthoDB" id="414590at2759"/>
<name>E9GL43_DAPPU</name>
<evidence type="ECO:0000256" key="1">
    <source>
        <dbReference type="SAM" id="MobiDB-lite"/>
    </source>
</evidence>
<dbReference type="InterPro" id="IPR056334">
    <property type="entry name" value="BBS7_GAE_dom"/>
</dbReference>
<gene>
    <name evidence="5" type="ORF">DAPPUDRAFT_197260</name>
</gene>
<dbReference type="GO" id="GO:0034464">
    <property type="term" value="C:BBSome"/>
    <property type="evidence" value="ECO:0000318"/>
    <property type="project" value="GO_Central"/>
</dbReference>
<dbReference type="AlphaFoldDB" id="E9GL43"/>
<dbReference type="InterPro" id="IPR015943">
    <property type="entry name" value="WD40/YVTN_repeat-like_dom_sf"/>
</dbReference>
<dbReference type="Pfam" id="PF23360">
    <property type="entry name" value="BBS7_GAE"/>
    <property type="match status" value="1"/>
</dbReference>
<feature type="domain" description="BBS7 beta-propeller" evidence="4">
    <location>
        <begin position="27"/>
        <end position="331"/>
    </location>
</feature>
<evidence type="ECO:0000259" key="2">
    <source>
        <dbReference type="Pfam" id="PF23360"/>
    </source>
</evidence>
<dbReference type="eggNOG" id="ENOG502QPS5">
    <property type="taxonomic scope" value="Eukaryota"/>
</dbReference>
<dbReference type="SUPFAM" id="SSF50998">
    <property type="entry name" value="Quinoprotein alcohol dehydrogenase-like"/>
    <property type="match status" value="1"/>
</dbReference>
<dbReference type="Proteomes" id="UP000000305">
    <property type="component" value="Unassembled WGS sequence"/>
</dbReference>
<accession>E9GL43</accession>
<dbReference type="InterPro" id="IPR056333">
    <property type="entry name" value="BBS7_pf_dom"/>
</dbReference>
<feature type="domain" description="BBS7 platform" evidence="3">
    <location>
        <begin position="519"/>
        <end position="614"/>
    </location>
</feature>
<evidence type="ECO:0000313" key="6">
    <source>
        <dbReference type="Proteomes" id="UP000000305"/>
    </source>
</evidence>
<evidence type="ECO:0000259" key="3">
    <source>
        <dbReference type="Pfam" id="PF23361"/>
    </source>
</evidence>
<dbReference type="InParanoid" id="E9GL43"/>
<dbReference type="GO" id="GO:0005930">
    <property type="term" value="C:axoneme"/>
    <property type="evidence" value="ECO:0000318"/>
    <property type="project" value="GO_Central"/>
</dbReference>
<dbReference type="Gene3D" id="2.130.10.10">
    <property type="entry name" value="YVTN repeat-like/Quinoprotein amine dehydrogenase"/>
    <property type="match status" value="1"/>
</dbReference>